<accession>A0ABX0NGQ0</accession>
<organism evidence="3 4">
    <name type="scientific">Massilia frigida</name>
    <dbReference type="NCBI Taxonomy" id="2609281"/>
    <lineage>
        <taxon>Bacteria</taxon>
        <taxon>Pseudomonadati</taxon>
        <taxon>Pseudomonadota</taxon>
        <taxon>Betaproteobacteria</taxon>
        <taxon>Burkholderiales</taxon>
        <taxon>Oxalobacteraceae</taxon>
        <taxon>Telluria group</taxon>
        <taxon>Massilia</taxon>
    </lineage>
</organism>
<dbReference type="InterPro" id="IPR025295">
    <property type="entry name" value="eCIS_core_dom"/>
</dbReference>
<comment type="caution">
    <text evidence="3">The sequence shown here is derived from an EMBL/GenBank/DDBJ whole genome shotgun (WGS) entry which is preliminary data.</text>
</comment>
<sequence length="566" mass="62020">MADDSARVRRQLSQAELITAGARQRGMPPAQRRQSGGQGRTGLPPQLKAGVESLSGLAMDHVNVHYNSTLPAQLHAHAYAQGSEIHLGHGQEKHLPHEAWHVVQQAQGRVNPTMQLRDAVAVNDDAGLEHEADIMGAKAMQQQTTAAQVPAANVAASPSAPLQLMRFARFSGWWGLNPSSYTSAEKKLNALEEAAVAAVNKALGQMHKQHGQQRGSTIVLDDAYHQRGVLLTDALSGVRDSTVDADHYADAEARLNKVVTDAYDVLVELRTGHNKKAADQVTRHVLSDIPKEKLWKTYLDRKYHKEAVDSNSANPGMLFDSQQSPGYQQSMLEALAPMLAPSRPSASAEEEKEPESPREQLNYESYTALHDAVIKYTADPEKMKKLGGREEFSQFGTPEIPDGQGLERLERLAALHEARQVMISDTPLLAEALPSTAREDQPKAITLHSQDGGGGHMDTNYSQADGKLLVNAILKLYYEGRFNVQENDAKLKRIVTTIRSLHIGHFFGDANGRLHMFVMLNRFLVEEGFSPAILPHGPDVFGGLATVDALVSDVLEGMQLFHKETL</sequence>
<feature type="region of interest" description="Disordered" evidence="1">
    <location>
        <begin position="1"/>
        <end position="48"/>
    </location>
</feature>
<feature type="region of interest" description="Disordered" evidence="1">
    <location>
        <begin position="340"/>
        <end position="360"/>
    </location>
</feature>
<feature type="domain" description="eCIS core" evidence="2">
    <location>
        <begin position="43"/>
        <end position="108"/>
    </location>
</feature>
<dbReference type="Pfam" id="PF13699">
    <property type="entry name" value="eCIS_core"/>
    <property type="match status" value="1"/>
</dbReference>
<evidence type="ECO:0000256" key="1">
    <source>
        <dbReference type="SAM" id="MobiDB-lite"/>
    </source>
</evidence>
<name>A0ABX0NGQ0_9BURK</name>
<evidence type="ECO:0000259" key="2">
    <source>
        <dbReference type="Pfam" id="PF13699"/>
    </source>
</evidence>
<evidence type="ECO:0000313" key="4">
    <source>
        <dbReference type="Proteomes" id="UP000621455"/>
    </source>
</evidence>
<keyword evidence="4" id="KW-1185">Reference proteome</keyword>
<proteinExistence type="predicted"/>
<dbReference type="Proteomes" id="UP000621455">
    <property type="component" value="Unassembled WGS sequence"/>
</dbReference>
<dbReference type="EMBL" id="WHJG01000036">
    <property type="protein sequence ID" value="NHZ82691.1"/>
    <property type="molecule type" value="Genomic_DNA"/>
</dbReference>
<gene>
    <name evidence="3" type="ORF">F2P44_25930</name>
</gene>
<reference evidence="3 4" key="1">
    <citation type="submission" date="2019-10" db="EMBL/GenBank/DDBJ databases">
        <title>Taxonomy of Antarctic Massilia spp.: description of Massilia rubra sp. nov., Massilia aquatica sp. nov., Massilia mucilaginosa sp. nov., Massilia frigida sp. nov. isolated from streams, lakes and regoliths.</title>
        <authorList>
            <person name="Holochova P."/>
            <person name="Sedlacek I."/>
            <person name="Kralova S."/>
            <person name="Maslanova I."/>
            <person name="Busse H.-J."/>
            <person name="Stankova E."/>
            <person name="Vrbovska V."/>
            <person name="Kovarovic V."/>
            <person name="Bartak M."/>
            <person name="Svec P."/>
            <person name="Pantucek R."/>
        </authorList>
    </citation>
    <scope>NUCLEOTIDE SEQUENCE [LARGE SCALE GENOMIC DNA]</scope>
    <source>
        <strain evidence="3 4">CCM 8695</strain>
    </source>
</reference>
<protein>
    <submittedName>
        <fullName evidence="3">DUF4157 domain-containing protein</fullName>
    </submittedName>
</protein>
<evidence type="ECO:0000313" key="3">
    <source>
        <dbReference type="EMBL" id="NHZ82691.1"/>
    </source>
</evidence>